<proteinExistence type="predicted"/>
<evidence type="ECO:0000259" key="3">
    <source>
        <dbReference type="Pfam" id="PF17763"/>
    </source>
</evidence>
<evidence type="ECO:0000256" key="2">
    <source>
        <dbReference type="ARBA" id="ARBA00022801"/>
    </source>
</evidence>
<dbReference type="FunFam" id="3.40.50.40:FF:000001">
    <property type="entry name" value="L-asparaginase 1"/>
    <property type="match status" value="1"/>
</dbReference>
<dbReference type="InterPro" id="IPR006034">
    <property type="entry name" value="Asparaginase/glutaminase-like"/>
</dbReference>
<gene>
    <name evidence="4" type="ORF">MNBD_BACTEROID07-1627</name>
</gene>
<evidence type="ECO:0000313" key="4">
    <source>
        <dbReference type="EMBL" id="VAW26618.1"/>
    </source>
</evidence>
<dbReference type="InterPro" id="IPR040919">
    <property type="entry name" value="Asparaginase_C"/>
</dbReference>
<name>A0A3B0U8B1_9ZZZZ</name>
<accession>A0A3B0U8B1</accession>
<dbReference type="SUPFAM" id="SSF53774">
    <property type="entry name" value="Glutaminase/Asparaginase"/>
    <property type="match status" value="1"/>
</dbReference>
<sequence length="170" mass="18779">FNAFVSPNYPVLADVGVYLKYNKHNILKPNFKKLKVHKVLDNRVVVLKLFPGISKEAVEAILHIPDLKVVILETFGSGNATMEEWFITALKTAVESGLHIINVSQCPAGAVEQGKYDTSLMLKEIGIISGYDITTEAALTKSMFLLGQNFTSGKFRVIMNLPLRGEISVQ</sequence>
<dbReference type="EMBL" id="UOET01000046">
    <property type="protein sequence ID" value="VAW26618.1"/>
    <property type="molecule type" value="Genomic_DNA"/>
</dbReference>
<dbReference type="PIRSF" id="PIRSF001220">
    <property type="entry name" value="L-ASNase_gatD"/>
    <property type="match status" value="1"/>
</dbReference>
<dbReference type="EC" id="3.5.1.1" evidence="1"/>
<dbReference type="Pfam" id="PF17763">
    <property type="entry name" value="Asparaginase_C"/>
    <property type="match status" value="1"/>
</dbReference>
<dbReference type="PIRSF" id="PIRSF500176">
    <property type="entry name" value="L_ASNase"/>
    <property type="match status" value="1"/>
</dbReference>
<evidence type="ECO:0000256" key="1">
    <source>
        <dbReference type="ARBA" id="ARBA00012920"/>
    </source>
</evidence>
<dbReference type="AlphaFoldDB" id="A0A3B0U8B1"/>
<feature type="domain" description="Asparaginase/glutaminase C-terminal" evidence="3">
    <location>
        <begin position="43"/>
        <end position="157"/>
    </location>
</feature>
<dbReference type="PANTHER" id="PTHR11707">
    <property type="entry name" value="L-ASPARAGINASE"/>
    <property type="match status" value="1"/>
</dbReference>
<protein>
    <recommendedName>
        <fullName evidence="1">asparaginase</fullName>
        <ecNumber evidence="1">3.5.1.1</ecNumber>
    </recommendedName>
</protein>
<dbReference type="GO" id="GO:0009066">
    <property type="term" value="P:aspartate family amino acid metabolic process"/>
    <property type="evidence" value="ECO:0007669"/>
    <property type="project" value="UniProtKB-ARBA"/>
</dbReference>
<dbReference type="PANTHER" id="PTHR11707:SF28">
    <property type="entry name" value="60 KDA LYSOPHOSPHOLIPASE"/>
    <property type="match status" value="1"/>
</dbReference>
<feature type="non-terminal residue" evidence="4">
    <location>
        <position position="1"/>
    </location>
</feature>
<dbReference type="GO" id="GO:0004067">
    <property type="term" value="F:asparaginase activity"/>
    <property type="evidence" value="ECO:0007669"/>
    <property type="project" value="UniProtKB-EC"/>
</dbReference>
<dbReference type="PROSITE" id="PS51732">
    <property type="entry name" value="ASN_GLN_ASE_3"/>
    <property type="match status" value="1"/>
</dbReference>
<dbReference type="Gene3D" id="3.40.50.40">
    <property type="match status" value="1"/>
</dbReference>
<keyword evidence="2 4" id="KW-0378">Hydrolase</keyword>
<dbReference type="InterPro" id="IPR027473">
    <property type="entry name" value="L-asparaginase_C"/>
</dbReference>
<dbReference type="SMART" id="SM00870">
    <property type="entry name" value="Asparaginase"/>
    <property type="match status" value="1"/>
</dbReference>
<dbReference type="InterPro" id="IPR036152">
    <property type="entry name" value="Asp/glu_Ase-like_sf"/>
</dbReference>
<reference evidence="4" key="1">
    <citation type="submission" date="2018-06" db="EMBL/GenBank/DDBJ databases">
        <authorList>
            <person name="Zhirakovskaya E."/>
        </authorList>
    </citation>
    <scope>NUCLEOTIDE SEQUENCE</scope>
</reference>
<organism evidence="4">
    <name type="scientific">hydrothermal vent metagenome</name>
    <dbReference type="NCBI Taxonomy" id="652676"/>
    <lineage>
        <taxon>unclassified sequences</taxon>
        <taxon>metagenomes</taxon>
        <taxon>ecological metagenomes</taxon>
    </lineage>
</organism>